<feature type="chain" id="PRO_5040133080" evidence="2">
    <location>
        <begin position="22"/>
        <end position="614"/>
    </location>
</feature>
<keyword evidence="1" id="KW-0812">Transmembrane</keyword>
<feature type="signal peptide" evidence="2">
    <location>
        <begin position="1"/>
        <end position="21"/>
    </location>
</feature>
<dbReference type="SUPFAM" id="SSF63825">
    <property type="entry name" value="YWTD domain"/>
    <property type="match status" value="1"/>
</dbReference>
<keyword evidence="2" id="KW-0732">Signal</keyword>
<keyword evidence="1" id="KW-1133">Transmembrane helix</keyword>
<evidence type="ECO:0000256" key="1">
    <source>
        <dbReference type="SAM" id="Phobius"/>
    </source>
</evidence>
<reference evidence="3" key="1">
    <citation type="submission" date="2022-12" db="EMBL/GenBank/DDBJ databases">
        <title>Genome assemblies of Blomia tropicalis.</title>
        <authorList>
            <person name="Cui Y."/>
        </authorList>
    </citation>
    <scope>NUCLEOTIDE SEQUENCE</scope>
    <source>
        <tissue evidence="3">Adult mites</tissue>
    </source>
</reference>
<dbReference type="EMBL" id="JAPWDV010000003">
    <property type="protein sequence ID" value="KAJ6216669.1"/>
    <property type="molecule type" value="Genomic_DNA"/>
</dbReference>
<name>A0A9Q0RJE3_BLOTA</name>
<comment type="caution">
    <text evidence="3">The sequence shown here is derived from an EMBL/GenBank/DDBJ whole genome shotgun (WGS) entry which is preliminary data.</text>
</comment>
<organism evidence="3 4">
    <name type="scientific">Blomia tropicalis</name>
    <name type="common">Mite</name>
    <dbReference type="NCBI Taxonomy" id="40697"/>
    <lineage>
        <taxon>Eukaryota</taxon>
        <taxon>Metazoa</taxon>
        <taxon>Ecdysozoa</taxon>
        <taxon>Arthropoda</taxon>
        <taxon>Chelicerata</taxon>
        <taxon>Arachnida</taxon>
        <taxon>Acari</taxon>
        <taxon>Acariformes</taxon>
        <taxon>Sarcoptiformes</taxon>
        <taxon>Astigmata</taxon>
        <taxon>Glycyphagoidea</taxon>
        <taxon>Echimyopodidae</taxon>
        <taxon>Blomia</taxon>
    </lineage>
</organism>
<protein>
    <submittedName>
        <fullName evidence="3">Uncharacterized protein</fullName>
    </submittedName>
</protein>
<feature type="transmembrane region" description="Helical" evidence="1">
    <location>
        <begin position="462"/>
        <end position="486"/>
    </location>
</feature>
<sequence>MQPGLSTIRLLTYLLTCIVFANRIDTKSNLLPTTTILSSFHDNESVSAESTTPIDLSTIHNTTVKTIASSIVDSTNDQSKSTYQRLKIDNSFYAKRNGPSTDEPESLNHYADIHQTFLLMCSANSIRYWSFNCSEHSSGSLIQYDRSSSLSHGITSIAVWNPISTNKSAQLIWYDVANGGFHYGTLWKEPDSTASCDRLLSLELKGELEFTSNPYVKDNLSKRKDEKLVYITIDNDDQLLFASNYIQGRIDLYRLNSVEFGRLDWIQSVDSFHPINLIADHRTKTLVWLEDRTSICQISYSSLRLSTKSCIPPNELEKPQSLTIDDQSNLIWSNRNGHLYRSQINPNVDRSTIGQIDEDVNQIDTMIIHNGTTLFYADQQFIHKMDLLRNLSRIVSIESYHIFELTLLDASNIGFELPNLINETKDSNTTTSTKVTLTVNIVDQFISNNLKNGQESRPIGDYHLSTFICLILFFLMILAVAIFIILRKRLLSNIFPAIGRKYAKLRSDTNSFHSRTDSIISDPLIDDDCWNDSIEADRIGPINRHFNRTTSNYFNQNIAQSHPISVARVGDIEDMFGGSVSTRPMNRTMAKCLTCRESETCQDKGLCMATYRVL</sequence>
<dbReference type="OMA" id="WIRNEME"/>
<keyword evidence="1" id="KW-0472">Membrane</keyword>
<gene>
    <name evidence="3" type="ORF">RDWZM_007826</name>
</gene>
<evidence type="ECO:0000313" key="4">
    <source>
        <dbReference type="Proteomes" id="UP001142055"/>
    </source>
</evidence>
<dbReference type="Proteomes" id="UP001142055">
    <property type="component" value="Chromosome 3"/>
</dbReference>
<proteinExistence type="predicted"/>
<dbReference type="AlphaFoldDB" id="A0A9Q0RJE3"/>
<accession>A0A9Q0RJE3</accession>
<evidence type="ECO:0000256" key="2">
    <source>
        <dbReference type="SAM" id="SignalP"/>
    </source>
</evidence>
<keyword evidence="4" id="KW-1185">Reference proteome</keyword>
<evidence type="ECO:0000313" key="3">
    <source>
        <dbReference type="EMBL" id="KAJ6216669.1"/>
    </source>
</evidence>